<dbReference type="GeneID" id="43165864"/>
<dbReference type="NCBIfam" id="TIGR01764">
    <property type="entry name" value="excise"/>
    <property type="match status" value="1"/>
</dbReference>
<feature type="domain" description="GAF" evidence="1">
    <location>
        <begin position="216"/>
        <end position="362"/>
    </location>
</feature>
<gene>
    <name evidence="2" type="ORF">SR858_13680</name>
</gene>
<dbReference type="Pfam" id="PF01590">
    <property type="entry name" value="GAF"/>
    <property type="match status" value="1"/>
</dbReference>
<keyword evidence="3" id="KW-1185">Reference proteome</keyword>
<evidence type="ECO:0000313" key="2">
    <source>
        <dbReference type="EMBL" id="WQH07341.1"/>
    </source>
</evidence>
<sequence>MKSSLSKSSIITTAQAAKILGVSPRTAQLWTESGVIPTWKTPGGHRRMFEEDVVAVLHRSDDIVVKPRRVLVLAPSGRHSAWSHALATLDVTDVSLAADPVTAAVMLGATVPDVLIIEAQDLHALPDNFLATLRGIALLSRLQIVIASAAPQAAPDFPATVIHLQPATDNLGEELTRHTQLQPLRVQPLPAALREAPFPVAANEPRRLLAVHRSGLLDSASEAALDHLTQIAALSLGAPVALITVLNEDRQWFKSKVGLEMPDTPRSWAFCNYTVLESGFQEFPDLQADPRFANNPAVKGAPHFRFYAGTPVTDDQGYALGSLCVIDTEPRQLDAAQKEILARLASLVTAEIARGSRGQTGRR</sequence>
<evidence type="ECO:0000313" key="3">
    <source>
        <dbReference type="Proteomes" id="UP001326110"/>
    </source>
</evidence>
<protein>
    <submittedName>
        <fullName evidence="2">Helix-turn-helix domain-containing protein</fullName>
    </submittedName>
</protein>
<dbReference type="PANTHER" id="PTHR43102:SF2">
    <property type="entry name" value="GAF DOMAIN-CONTAINING PROTEIN"/>
    <property type="match status" value="1"/>
</dbReference>
<dbReference type="InterPro" id="IPR041657">
    <property type="entry name" value="HTH_17"/>
</dbReference>
<proteinExistence type="predicted"/>
<dbReference type="Gene3D" id="3.30.450.40">
    <property type="match status" value="1"/>
</dbReference>
<dbReference type="InterPro" id="IPR029016">
    <property type="entry name" value="GAF-like_dom_sf"/>
</dbReference>
<dbReference type="EMBL" id="CP140152">
    <property type="protein sequence ID" value="WQH07341.1"/>
    <property type="molecule type" value="Genomic_DNA"/>
</dbReference>
<dbReference type="SUPFAM" id="SSF46955">
    <property type="entry name" value="Putative DNA-binding domain"/>
    <property type="match status" value="1"/>
</dbReference>
<dbReference type="Pfam" id="PF12728">
    <property type="entry name" value="HTH_17"/>
    <property type="match status" value="1"/>
</dbReference>
<accession>A0ABZ0Y611</accession>
<reference evidence="2 3" key="1">
    <citation type="submission" date="2023-11" db="EMBL/GenBank/DDBJ databases">
        <title>MicrobeMod: A computational toolkit for identifying prokaryotic methylation and restriction-modification with nanopore sequencing.</title>
        <authorList>
            <person name="Crits-Christoph A."/>
            <person name="Kang S.C."/>
            <person name="Lee H."/>
            <person name="Ostrov N."/>
        </authorList>
    </citation>
    <scope>NUCLEOTIDE SEQUENCE [LARGE SCALE GENOMIC DNA]</scope>
    <source>
        <strain evidence="2 3">ATCC 25935</strain>
    </source>
</reference>
<dbReference type="PANTHER" id="PTHR43102">
    <property type="entry name" value="SLR1143 PROTEIN"/>
    <property type="match status" value="1"/>
</dbReference>
<dbReference type="SUPFAM" id="SSF55781">
    <property type="entry name" value="GAF domain-like"/>
    <property type="match status" value="1"/>
</dbReference>
<evidence type="ECO:0000259" key="1">
    <source>
        <dbReference type="SMART" id="SM00065"/>
    </source>
</evidence>
<dbReference type="InterPro" id="IPR003018">
    <property type="entry name" value="GAF"/>
</dbReference>
<dbReference type="Proteomes" id="UP001326110">
    <property type="component" value="Chromosome"/>
</dbReference>
<dbReference type="InterPro" id="IPR010093">
    <property type="entry name" value="SinI_DNA-bd"/>
</dbReference>
<organism evidence="2 3">
    <name type="scientific">Duganella zoogloeoides</name>
    <dbReference type="NCBI Taxonomy" id="75659"/>
    <lineage>
        <taxon>Bacteria</taxon>
        <taxon>Pseudomonadati</taxon>
        <taxon>Pseudomonadota</taxon>
        <taxon>Betaproteobacteria</taxon>
        <taxon>Burkholderiales</taxon>
        <taxon>Oxalobacteraceae</taxon>
        <taxon>Telluria group</taxon>
        <taxon>Duganella</taxon>
    </lineage>
</organism>
<dbReference type="InterPro" id="IPR009061">
    <property type="entry name" value="DNA-bd_dom_put_sf"/>
</dbReference>
<dbReference type="CDD" id="cd04762">
    <property type="entry name" value="HTH_MerR-trunc"/>
    <property type="match status" value="1"/>
</dbReference>
<dbReference type="RefSeq" id="WP_019924318.1">
    <property type="nucleotide sequence ID" value="NZ_CP140152.1"/>
</dbReference>
<dbReference type="Gene3D" id="1.10.1660.10">
    <property type="match status" value="1"/>
</dbReference>
<dbReference type="SMART" id="SM00065">
    <property type="entry name" value="GAF"/>
    <property type="match status" value="1"/>
</dbReference>
<name>A0ABZ0Y611_9BURK</name>